<organism evidence="2 3">
    <name type="scientific">Psychrobacillus soli</name>
    <dbReference type="NCBI Taxonomy" id="1543965"/>
    <lineage>
        <taxon>Bacteria</taxon>
        <taxon>Bacillati</taxon>
        <taxon>Bacillota</taxon>
        <taxon>Bacilli</taxon>
        <taxon>Bacillales</taxon>
        <taxon>Bacillaceae</taxon>
        <taxon>Psychrobacillus</taxon>
    </lineage>
</organism>
<dbReference type="Pfam" id="PF13452">
    <property type="entry name" value="FAS1_DH_region"/>
    <property type="match status" value="1"/>
</dbReference>
<evidence type="ECO:0000259" key="1">
    <source>
        <dbReference type="Pfam" id="PF13452"/>
    </source>
</evidence>
<comment type="caution">
    <text evidence="2">The sequence shown here is derived from an EMBL/GenBank/DDBJ whole genome shotgun (WGS) entry which is preliminary data.</text>
</comment>
<dbReference type="OrthoDB" id="160199at2"/>
<feature type="domain" description="FAS1-like dehydratase" evidence="1">
    <location>
        <begin position="33"/>
        <end position="109"/>
    </location>
</feature>
<dbReference type="AlphaFoldDB" id="A0A544TJZ9"/>
<gene>
    <name evidence="2" type="ORF">FG383_03970</name>
</gene>
<protein>
    <submittedName>
        <fullName evidence="2">MaoC family dehydratase</fullName>
    </submittedName>
</protein>
<sequence length="132" mass="15022">MNRVQQQLYVTSEWISQYAQSLDAPLQIVDGKYIAPSTMPIVFWQEFDIPWLKEAGVLIHGTQDFTYETPIIAEMVLDCELTLTNVEKKVGKQGVLTFLTHTLVCKYNDDLIVTAETVLIQVGDPHEKTYNS</sequence>
<name>A0A544TJZ9_9BACI</name>
<dbReference type="InterPro" id="IPR029069">
    <property type="entry name" value="HotDog_dom_sf"/>
</dbReference>
<accession>A0A544TJZ9</accession>
<dbReference type="RefSeq" id="WP_142605558.1">
    <property type="nucleotide sequence ID" value="NZ_VDGG01000006.1"/>
</dbReference>
<dbReference type="SUPFAM" id="SSF54637">
    <property type="entry name" value="Thioesterase/thiol ester dehydrase-isomerase"/>
    <property type="match status" value="1"/>
</dbReference>
<dbReference type="Proteomes" id="UP000318937">
    <property type="component" value="Unassembled WGS sequence"/>
</dbReference>
<dbReference type="EMBL" id="VDGG01000006">
    <property type="protein sequence ID" value="TQR17733.1"/>
    <property type="molecule type" value="Genomic_DNA"/>
</dbReference>
<reference evidence="2 3" key="1">
    <citation type="submission" date="2019-05" db="EMBL/GenBank/DDBJ databases">
        <title>Psychrobacillus vulpis sp. nov., a new species isolated from feces of a red fox that inhabits in The Tablas de Daimiel Natural Park, Albacete, Spain.</title>
        <authorList>
            <person name="Rodriguez M."/>
            <person name="Reina J.C."/>
            <person name="Bejar V."/>
            <person name="Llamas I."/>
        </authorList>
    </citation>
    <scope>NUCLEOTIDE SEQUENCE [LARGE SCALE GENOMIC DNA]</scope>
    <source>
        <strain evidence="2 3">NHI-2</strain>
    </source>
</reference>
<evidence type="ECO:0000313" key="3">
    <source>
        <dbReference type="Proteomes" id="UP000318937"/>
    </source>
</evidence>
<dbReference type="Gene3D" id="3.10.129.10">
    <property type="entry name" value="Hotdog Thioesterase"/>
    <property type="match status" value="1"/>
</dbReference>
<evidence type="ECO:0000313" key="2">
    <source>
        <dbReference type="EMBL" id="TQR17733.1"/>
    </source>
</evidence>
<proteinExistence type="predicted"/>
<keyword evidence="3" id="KW-1185">Reference proteome</keyword>
<dbReference type="InterPro" id="IPR039569">
    <property type="entry name" value="FAS1-like_DH_region"/>
</dbReference>